<evidence type="ECO:0000313" key="5">
    <source>
        <dbReference type="Proteomes" id="UP000324800"/>
    </source>
</evidence>
<accession>A0A5J4VDM2</accession>
<dbReference type="InterPro" id="IPR057352">
    <property type="entry name" value="TPR_TmcB/C"/>
</dbReference>
<evidence type="ECO:0000259" key="3">
    <source>
        <dbReference type="Pfam" id="PF25474"/>
    </source>
</evidence>
<evidence type="ECO:0000256" key="2">
    <source>
        <dbReference type="SAM" id="Phobius"/>
    </source>
</evidence>
<feature type="compositionally biased region" description="Acidic residues" evidence="1">
    <location>
        <begin position="459"/>
        <end position="476"/>
    </location>
</feature>
<feature type="transmembrane region" description="Helical" evidence="2">
    <location>
        <begin position="206"/>
        <end position="227"/>
    </location>
</feature>
<feature type="domain" description="TmcB/TmcC TPR repeats" evidence="3">
    <location>
        <begin position="33"/>
        <end position="135"/>
    </location>
</feature>
<organism evidence="4 5">
    <name type="scientific">Streblomastix strix</name>
    <dbReference type="NCBI Taxonomy" id="222440"/>
    <lineage>
        <taxon>Eukaryota</taxon>
        <taxon>Metamonada</taxon>
        <taxon>Preaxostyla</taxon>
        <taxon>Oxymonadida</taxon>
        <taxon>Streblomastigidae</taxon>
        <taxon>Streblomastix</taxon>
    </lineage>
</organism>
<keyword evidence="2" id="KW-0472">Membrane</keyword>
<dbReference type="EMBL" id="SNRW01007874">
    <property type="protein sequence ID" value="KAA6380474.1"/>
    <property type="molecule type" value="Genomic_DNA"/>
</dbReference>
<reference evidence="4 5" key="1">
    <citation type="submission" date="2019-03" db="EMBL/GenBank/DDBJ databases">
        <title>Single cell metagenomics reveals metabolic interactions within the superorganism composed of flagellate Streblomastix strix and complex community of Bacteroidetes bacteria on its surface.</title>
        <authorList>
            <person name="Treitli S.C."/>
            <person name="Kolisko M."/>
            <person name="Husnik F."/>
            <person name="Keeling P."/>
            <person name="Hampl V."/>
        </authorList>
    </citation>
    <scope>NUCLEOTIDE SEQUENCE [LARGE SCALE GENOMIC DNA]</scope>
    <source>
        <strain evidence="4">ST1C</strain>
    </source>
</reference>
<feature type="region of interest" description="Disordered" evidence="1">
    <location>
        <begin position="592"/>
        <end position="625"/>
    </location>
</feature>
<feature type="region of interest" description="Disordered" evidence="1">
    <location>
        <begin position="152"/>
        <end position="190"/>
    </location>
</feature>
<dbReference type="AlphaFoldDB" id="A0A5J4VDM2"/>
<gene>
    <name evidence="4" type="ORF">EZS28_023999</name>
</gene>
<keyword evidence="2" id="KW-1133">Transmembrane helix</keyword>
<dbReference type="Pfam" id="PF25474">
    <property type="entry name" value="TPR_TmcB"/>
    <property type="match status" value="1"/>
</dbReference>
<feature type="compositionally biased region" description="Polar residues" evidence="1">
    <location>
        <begin position="161"/>
        <end position="175"/>
    </location>
</feature>
<proteinExistence type="predicted"/>
<feature type="compositionally biased region" description="Basic residues" evidence="1">
    <location>
        <begin position="176"/>
        <end position="187"/>
    </location>
</feature>
<feature type="region of interest" description="Disordered" evidence="1">
    <location>
        <begin position="423"/>
        <end position="479"/>
    </location>
</feature>
<feature type="compositionally biased region" description="Basic and acidic residues" evidence="1">
    <location>
        <begin position="598"/>
        <end position="625"/>
    </location>
</feature>
<name>A0A5J4VDM2_9EUKA</name>
<dbReference type="Proteomes" id="UP000324800">
    <property type="component" value="Unassembled WGS sequence"/>
</dbReference>
<keyword evidence="2" id="KW-0812">Transmembrane</keyword>
<protein>
    <recommendedName>
        <fullName evidence="3">TmcB/TmcC TPR repeats domain-containing protein</fullName>
    </recommendedName>
</protein>
<evidence type="ECO:0000313" key="4">
    <source>
        <dbReference type="EMBL" id="KAA6380474.1"/>
    </source>
</evidence>
<comment type="caution">
    <text evidence="4">The sequence shown here is derived from an EMBL/GenBank/DDBJ whole genome shotgun (WGS) entry which is preliminary data.</text>
</comment>
<sequence length="675" mass="74962">MIQRWMLHDLEKVSAAVAASKSGQGGQGNSQGVAFRSKMARAQRAHDLSKAYLGQAYLFLSREHLDLERIMAYLDKAIENEHEAHEIFDELMKTHGGTSVQLLRAFGALLRDIYREDDTALAMFNEANAIEEEMAVNTGGTGGAIAGESKSIASRREKQEQNSVALHSQGGNSVSRGKKKGRRRKKQGSAMLGGITKAQENLIPGFIQIIMACMAVNVIALVVNFILVNNTFNRSVKTVTIINQMTDIMVRCFEVLLYGKAFDIYLEESEIGSNLSLANVTSLPSKEAMNDYLPQLSVDLKSYIDSAYKDTSNTETFKRWEDETIHQVHVEMKAIRVKDRYELCLRRVAKGSTENCTQLDSEKLDKTLEDPSMAGGLGLNIYCKETWTSDVNLIDIISTISNIADDAEREVVDADASKMMNTVDDQSHLEGDKAVGSDGQIDVNDSNNTQLDVLPTNKDEDEESNDKQDDVDDGEIKEDGLNGLNILGQLGQEPGTDGTDAGILGGINIHPGVQRQKSFESRNLIAAKQNLGLQMNQQQVMVQQQIMGGMSPTIVTPGQYGMQTGFIGAGGEMLEMNQFGSPGLMGLKQIDNQGNQLEKNKDEKERDEMKRKEREEELKRDKERQQIYANPATKRTWLYAVVSRDDTTATTVYARGNAMIRINPEQKKNQKYKFI</sequence>
<feature type="compositionally biased region" description="Basic and acidic residues" evidence="1">
    <location>
        <begin position="425"/>
        <end position="435"/>
    </location>
</feature>
<evidence type="ECO:0000256" key="1">
    <source>
        <dbReference type="SAM" id="MobiDB-lite"/>
    </source>
</evidence>